<name>A0A2J6SZC6_9HELO</name>
<evidence type="ECO:0000313" key="3">
    <source>
        <dbReference type="Proteomes" id="UP000235371"/>
    </source>
</evidence>
<protein>
    <submittedName>
        <fullName evidence="2">Uncharacterized protein</fullName>
    </submittedName>
</protein>
<feature type="region of interest" description="Disordered" evidence="1">
    <location>
        <begin position="155"/>
        <end position="177"/>
    </location>
</feature>
<dbReference type="GeneID" id="36591652"/>
<dbReference type="InParanoid" id="A0A2J6SZC6"/>
<accession>A0A2J6SZC6</accession>
<feature type="region of interest" description="Disordered" evidence="1">
    <location>
        <begin position="71"/>
        <end position="107"/>
    </location>
</feature>
<evidence type="ECO:0000313" key="2">
    <source>
        <dbReference type="EMBL" id="PMD56092.1"/>
    </source>
</evidence>
<dbReference type="Proteomes" id="UP000235371">
    <property type="component" value="Unassembled WGS sequence"/>
</dbReference>
<dbReference type="AlphaFoldDB" id="A0A2J6SZC6"/>
<gene>
    <name evidence="2" type="ORF">K444DRAFT_633111</name>
</gene>
<sequence length="177" mass="19827">MAGPTVPVVQLQAQYDLERGRGWRRAIGMSKTSRPWSARFWFAGSRRGSRWWRPVGVSIVSRPVVVEEVHASGRGGGPSMQKLQQRGMRMKQEECGRREDKRAGRSGREEKSWEAGWVWWIVGRAAVLSGRFLGRSLQLLSWLSPGHFSAAFERGYASSDGRGGGPKTLLRAKGERC</sequence>
<reference evidence="2 3" key="1">
    <citation type="submission" date="2016-04" db="EMBL/GenBank/DDBJ databases">
        <title>A degradative enzymes factory behind the ericoid mycorrhizal symbiosis.</title>
        <authorList>
            <consortium name="DOE Joint Genome Institute"/>
            <person name="Martino E."/>
            <person name="Morin E."/>
            <person name="Grelet G."/>
            <person name="Kuo A."/>
            <person name="Kohler A."/>
            <person name="Daghino S."/>
            <person name="Barry K."/>
            <person name="Choi C."/>
            <person name="Cichocki N."/>
            <person name="Clum A."/>
            <person name="Copeland A."/>
            <person name="Hainaut M."/>
            <person name="Haridas S."/>
            <person name="Labutti K."/>
            <person name="Lindquist E."/>
            <person name="Lipzen A."/>
            <person name="Khouja H.-R."/>
            <person name="Murat C."/>
            <person name="Ohm R."/>
            <person name="Olson A."/>
            <person name="Spatafora J."/>
            <person name="Veneault-Fourrey C."/>
            <person name="Henrissat B."/>
            <person name="Grigoriev I."/>
            <person name="Martin F."/>
            <person name="Perotto S."/>
        </authorList>
    </citation>
    <scope>NUCLEOTIDE SEQUENCE [LARGE SCALE GENOMIC DNA]</scope>
    <source>
        <strain evidence="2 3">E</strain>
    </source>
</reference>
<proteinExistence type="predicted"/>
<organism evidence="2 3">
    <name type="scientific">Hyaloscypha bicolor E</name>
    <dbReference type="NCBI Taxonomy" id="1095630"/>
    <lineage>
        <taxon>Eukaryota</taxon>
        <taxon>Fungi</taxon>
        <taxon>Dikarya</taxon>
        <taxon>Ascomycota</taxon>
        <taxon>Pezizomycotina</taxon>
        <taxon>Leotiomycetes</taxon>
        <taxon>Helotiales</taxon>
        <taxon>Hyaloscyphaceae</taxon>
        <taxon>Hyaloscypha</taxon>
        <taxon>Hyaloscypha bicolor</taxon>
    </lineage>
</organism>
<evidence type="ECO:0000256" key="1">
    <source>
        <dbReference type="SAM" id="MobiDB-lite"/>
    </source>
</evidence>
<dbReference type="RefSeq" id="XP_024732996.1">
    <property type="nucleotide sequence ID" value="XM_024883575.1"/>
</dbReference>
<keyword evidence="3" id="KW-1185">Reference proteome</keyword>
<dbReference type="EMBL" id="KZ613852">
    <property type="protein sequence ID" value="PMD56092.1"/>
    <property type="molecule type" value="Genomic_DNA"/>
</dbReference>
<feature type="compositionally biased region" description="Basic and acidic residues" evidence="1">
    <location>
        <begin position="90"/>
        <end position="107"/>
    </location>
</feature>